<dbReference type="PROSITE" id="PS50994">
    <property type="entry name" value="INTEGRASE"/>
    <property type="match status" value="1"/>
</dbReference>
<dbReference type="GO" id="GO:0004519">
    <property type="term" value="F:endonuclease activity"/>
    <property type="evidence" value="ECO:0007669"/>
    <property type="project" value="UniProtKB-KW"/>
</dbReference>
<feature type="compositionally biased region" description="Basic and acidic residues" evidence="9">
    <location>
        <begin position="302"/>
        <end position="332"/>
    </location>
</feature>
<dbReference type="GO" id="GO:0015074">
    <property type="term" value="P:DNA integration"/>
    <property type="evidence" value="ECO:0007669"/>
    <property type="project" value="InterPro"/>
</dbReference>
<dbReference type="Proteomes" id="UP000499080">
    <property type="component" value="Unassembled WGS sequence"/>
</dbReference>
<evidence type="ECO:0000256" key="7">
    <source>
        <dbReference type="ARBA" id="ARBA00022918"/>
    </source>
</evidence>
<evidence type="ECO:0000259" key="10">
    <source>
        <dbReference type="PROSITE" id="PS50878"/>
    </source>
</evidence>
<proteinExistence type="predicted"/>
<dbReference type="Pfam" id="PF00665">
    <property type="entry name" value="rve"/>
    <property type="match status" value="1"/>
</dbReference>
<evidence type="ECO:0000256" key="1">
    <source>
        <dbReference type="ARBA" id="ARBA00012493"/>
    </source>
</evidence>
<evidence type="ECO:0000256" key="8">
    <source>
        <dbReference type="SAM" id="Coils"/>
    </source>
</evidence>
<accession>A0A4Y2UPA9</accession>
<dbReference type="InterPro" id="IPR000477">
    <property type="entry name" value="RT_dom"/>
</dbReference>
<gene>
    <name evidence="12" type="primary">pol_3957</name>
    <name evidence="12" type="ORF">AVEN_134628_1</name>
</gene>
<reference evidence="12 13" key="1">
    <citation type="journal article" date="2019" name="Sci. Rep.">
        <title>Orb-weaving spider Araneus ventricosus genome elucidates the spidroin gene catalogue.</title>
        <authorList>
            <person name="Kono N."/>
            <person name="Nakamura H."/>
            <person name="Ohtoshi R."/>
            <person name="Moran D.A.P."/>
            <person name="Shinohara A."/>
            <person name="Yoshida Y."/>
            <person name="Fujiwara M."/>
            <person name="Mori M."/>
            <person name="Tomita M."/>
            <person name="Arakawa K."/>
        </authorList>
    </citation>
    <scope>NUCLEOTIDE SEQUENCE [LARGE SCALE GENOMIC DNA]</scope>
</reference>
<evidence type="ECO:0000256" key="5">
    <source>
        <dbReference type="ARBA" id="ARBA00022759"/>
    </source>
</evidence>
<dbReference type="Pfam" id="PF22938">
    <property type="entry name" value="Integrase_p58_C"/>
    <property type="match status" value="1"/>
</dbReference>
<dbReference type="GO" id="GO:0003676">
    <property type="term" value="F:nucleic acid binding"/>
    <property type="evidence" value="ECO:0007669"/>
    <property type="project" value="InterPro"/>
</dbReference>
<keyword evidence="4" id="KW-0540">Nuclease</keyword>
<keyword evidence="13" id="KW-1185">Reference proteome</keyword>
<dbReference type="CDD" id="cd01647">
    <property type="entry name" value="RT_LTR"/>
    <property type="match status" value="1"/>
</dbReference>
<dbReference type="EC" id="2.7.7.49" evidence="1"/>
<dbReference type="Pfam" id="PF00078">
    <property type="entry name" value="RVT_1"/>
    <property type="match status" value="1"/>
</dbReference>
<evidence type="ECO:0000313" key="13">
    <source>
        <dbReference type="Proteomes" id="UP000499080"/>
    </source>
</evidence>
<dbReference type="InterPro" id="IPR050951">
    <property type="entry name" value="Retrovirus_Pol_polyprotein"/>
</dbReference>
<dbReference type="InterPro" id="IPR054465">
    <property type="entry name" value="Integrase_p58-like_C"/>
</dbReference>
<keyword evidence="8" id="KW-0175">Coiled coil</keyword>
<dbReference type="Pfam" id="PF17917">
    <property type="entry name" value="RT_RNaseH"/>
    <property type="match status" value="1"/>
</dbReference>
<comment type="caution">
    <text evidence="12">The sequence shown here is derived from an EMBL/GenBank/DDBJ whole genome shotgun (WGS) entry which is preliminary data.</text>
</comment>
<dbReference type="FunFam" id="3.30.70.270:FF:000020">
    <property type="entry name" value="Transposon Tf2-6 polyprotein-like Protein"/>
    <property type="match status" value="1"/>
</dbReference>
<evidence type="ECO:0000256" key="6">
    <source>
        <dbReference type="ARBA" id="ARBA00022801"/>
    </source>
</evidence>
<dbReference type="CDD" id="cd09274">
    <property type="entry name" value="RNase_HI_RT_Ty3"/>
    <property type="match status" value="1"/>
</dbReference>
<keyword evidence="6" id="KW-0378">Hydrolase</keyword>
<dbReference type="FunFam" id="3.10.20.370:FF:000001">
    <property type="entry name" value="Retrovirus-related Pol polyprotein from transposon 17.6-like protein"/>
    <property type="match status" value="1"/>
</dbReference>
<name>A0A4Y2UPA9_ARAVE</name>
<dbReference type="Gene3D" id="1.10.340.70">
    <property type="match status" value="1"/>
</dbReference>
<protein>
    <recommendedName>
        <fullName evidence="1">RNA-directed DNA polymerase</fullName>
        <ecNumber evidence="1">2.7.7.49</ecNumber>
    </recommendedName>
</protein>
<dbReference type="Pfam" id="PF17921">
    <property type="entry name" value="Integrase_H2C2"/>
    <property type="match status" value="1"/>
</dbReference>
<dbReference type="PANTHER" id="PTHR37984">
    <property type="entry name" value="PROTEIN CBG26694"/>
    <property type="match status" value="1"/>
</dbReference>
<dbReference type="InterPro" id="IPR001584">
    <property type="entry name" value="Integrase_cat-core"/>
</dbReference>
<feature type="coiled-coil region" evidence="8">
    <location>
        <begin position="53"/>
        <end position="94"/>
    </location>
</feature>
<organism evidence="12 13">
    <name type="scientific">Araneus ventricosus</name>
    <name type="common">Orbweaver spider</name>
    <name type="synonym">Epeira ventricosa</name>
    <dbReference type="NCBI Taxonomy" id="182803"/>
    <lineage>
        <taxon>Eukaryota</taxon>
        <taxon>Metazoa</taxon>
        <taxon>Ecdysozoa</taxon>
        <taxon>Arthropoda</taxon>
        <taxon>Chelicerata</taxon>
        <taxon>Arachnida</taxon>
        <taxon>Araneae</taxon>
        <taxon>Araneomorphae</taxon>
        <taxon>Entelegynae</taxon>
        <taxon>Araneoidea</taxon>
        <taxon>Araneidae</taxon>
        <taxon>Araneus</taxon>
    </lineage>
</organism>
<dbReference type="SUPFAM" id="SSF53098">
    <property type="entry name" value="Ribonuclease H-like"/>
    <property type="match status" value="1"/>
</dbReference>
<dbReference type="SUPFAM" id="SSF56672">
    <property type="entry name" value="DNA/RNA polymerases"/>
    <property type="match status" value="1"/>
</dbReference>
<dbReference type="PANTHER" id="PTHR37984:SF5">
    <property type="entry name" value="PROTEIN NYNRIN-LIKE"/>
    <property type="match status" value="1"/>
</dbReference>
<dbReference type="FunFam" id="1.10.340.70:FF:000001">
    <property type="entry name" value="Retrovirus-related Pol polyprotein from transposon gypsy-like Protein"/>
    <property type="match status" value="1"/>
</dbReference>
<dbReference type="FunFam" id="3.30.420.10:FF:000032">
    <property type="entry name" value="Retrovirus-related Pol polyprotein from transposon 297-like Protein"/>
    <property type="match status" value="1"/>
</dbReference>
<dbReference type="InterPro" id="IPR036397">
    <property type="entry name" value="RNaseH_sf"/>
</dbReference>
<evidence type="ECO:0000313" key="12">
    <source>
        <dbReference type="EMBL" id="GBO14835.1"/>
    </source>
</evidence>
<dbReference type="GO" id="GO:0016787">
    <property type="term" value="F:hydrolase activity"/>
    <property type="evidence" value="ECO:0007669"/>
    <property type="project" value="UniProtKB-KW"/>
</dbReference>
<dbReference type="EMBL" id="BGPR01038938">
    <property type="protein sequence ID" value="GBO14835.1"/>
    <property type="molecule type" value="Genomic_DNA"/>
</dbReference>
<dbReference type="InterPro" id="IPR041588">
    <property type="entry name" value="Integrase_H2C2"/>
</dbReference>
<keyword evidence="2" id="KW-0808">Transferase</keyword>
<feature type="region of interest" description="Disordered" evidence="9">
    <location>
        <begin position="510"/>
        <end position="537"/>
    </location>
</feature>
<keyword evidence="7" id="KW-0695">RNA-directed DNA polymerase</keyword>
<keyword evidence="5" id="KW-0255">Endonuclease</keyword>
<feature type="region of interest" description="Disordered" evidence="9">
    <location>
        <begin position="302"/>
        <end position="341"/>
    </location>
</feature>
<dbReference type="Gene3D" id="3.10.10.10">
    <property type="entry name" value="HIV Type 1 Reverse Transcriptase, subunit A, domain 1"/>
    <property type="match status" value="1"/>
</dbReference>
<dbReference type="Gene3D" id="3.30.70.270">
    <property type="match status" value="2"/>
</dbReference>
<dbReference type="InterPro" id="IPR043128">
    <property type="entry name" value="Rev_trsase/Diguanyl_cyclase"/>
</dbReference>
<keyword evidence="3" id="KW-0548">Nucleotidyltransferase</keyword>
<evidence type="ECO:0000256" key="9">
    <source>
        <dbReference type="SAM" id="MobiDB-lite"/>
    </source>
</evidence>
<dbReference type="InterPro" id="IPR043502">
    <property type="entry name" value="DNA/RNA_pol_sf"/>
</dbReference>
<dbReference type="PROSITE" id="PS50878">
    <property type="entry name" value="RT_POL"/>
    <property type="match status" value="1"/>
</dbReference>
<evidence type="ECO:0000256" key="4">
    <source>
        <dbReference type="ARBA" id="ARBA00022722"/>
    </source>
</evidence>
<dbReference type="OrthoDB" id="6435711at2759"/>
<dbReference type="InterPro" id="IPR041373">
    <property type="entry name" value="RT_RNaseH"/>
</dbReference>
<evidence type="ECO:0000259" key="11">
    <source>
        <dbReference type="PROSITE" id="PS50994"/>
    </source>
</evidence>
<sequence length="1467" mass="167890">MAFLAKFRKIELARLAEEMGLEITSEDRVIDICKKIKNSPDYEEEFAKGQLDVIVQERENEIAQAELARKEREAELARKEREAELARKERETERVYELEKLKITSAAETASLNSTRSEGSRNRREIKHLMQKFDSQNTDISLYLTLFERQARAAGIEEEEWVSQLISLLPLDLAHIIIKESEEQMREYTNVKKVLLDRFKMKPETFRIKFTQHQRKQGDLWKDLVFELQNYLDGWIEGLKVTDFKGLKALMIADQLKRRVPNEVKDHFLDEWGELIDPLVLAGKLDQYESVRGHRKINPVRMAERKPLDRARPNSPRKEHPAKNAEKTEHQFGKIPAPKGNWRNEKFERRTQPACYICHSTSHLRPNCPQLNKSKELVNRVGLSEQTQDLFAPYLSKALVNNDEMDILRDTGASIDIVSRNHIRPEHFTGEIVYVKQPLDAEFRCLPLAKVELQSPEFGCVVTKAAVIDAQLDSGWYLLSNKTYELILEAKRKPTLSAVVTRSQTRKIEPLTSEEKGKKAVPPKEPAAVVKGDTTPLSLPPAVREDGNLLGIDKGTLQRAQKGCSTLQACFLRAERGNSDFCVKEGTLFRETKDHYGNISLQVVIPQVYREKILALCHEGTSSHLGVRKTKDRLLKHYFWPNCIKEIEGYVRSCDPCQRMGKGNQKVKAPLKLVPIITEVFSKMNIDAVGPLPTSSKGNNYLLIAICMSSRYPDAIPVADISSVSVTDALLEIFSKMGFPRQIQSDLGSSFTSLLTTEFFDRFGIKVTHSSVHHPQSNPVERFHRTIKRMLRVLCLESGQDWEKNLPATLLALRTITHDSTGFSPAELVHGKNLRTPEVLLYEHWVRPQEEDSTVTEYIFDLINRMRHCQELAVTTMTETRDKRKTWYDKNAVKREFRVGDLVLVLATSKPNKMAVQWTGPGVIESKLSETNYIVRMEGKNDKTQIYHINLLKPYHQRLERVNLLVNGEENQEREAEELKILYPVSDPNIYDFERIKADSALEGRLSPTEIESLKQLLGRHKKIFSNDPGKTHLVEHDFELISDKPIRSKPYRTSQRQNEILKGEIKRMLDLNIIEIGQSDYASPMILVESTGSDPRPCIDCRLLNANVRTQYFLLPNIEERVERVAAAKYITVIDLAKGYWQIPLSERARRYSAFVTSFGTYIPLRMPFGLVNAPYFFSKLMAQVLENCDTFAVPYLDDIAIYSENWEDHLKHVDEVLKRIGNAQLTIKPSKCKFAQNHTKYLGHIVGGGVRSPAEAKIKAVMDFPTPKTKTQIRAFLGLAGYYAHYVKNFSLIAAPLTQSLKGKIKKEGVNWTQDCNRAFTELKNRLTEIPVLHAPDYNREFIVQTDASDLGIGVVLSQRNDKGEEHPVLFLSKKFTDAQKKYGTTEKECAAIIYAITKLRYYLDGQQFTIETDHNPLVWLNSNAGANQRLMRWSLALQPFRYKVVHKAGKKHLNADALSRSDIV</sequence>
<dbReference type="InterPro" id="IPR012337">
    <property type="entry name" value="RNaseH-like_sf"/>
</dbReference>
<evidence type="ECO:0000256" key="3">
    <source>
        <dbReference type="ARBA" id="ARBA00022695"/>
    </source>
</evidence>
<dbReference type="GO" id="GO:0003964">
    <property type="term" value="F:RNA-directed DNA polymerase activity"/>
    <property type="evidence" value="ECO:0007669"/>
    <property type="project" value="UniProtKB-KW"/>
</dbReference>
<feature type="domain" description="Integrase catalytic" evidence="11">
    <location>
        <begin position="671"/>
        <end position="833"/>
    </location>
</feature>
<dbReference type="Gene3D" id="3.30.420.10">
    <property type="entry name" value="Ribonuclease H-like superfamily/Ribonuclease H"/>
    <property type="match status" value="1"/>
</dbReference>
<feature type="domain" description="Reverse transcriptase" evidence="10">
    <location>
        <begin position="1023"/>
        <end position="1248"/>
    </location>
</feature>
<evidence type="ECO:0000256" key="2">
    <source>
        <dbReference type="ARBA" id="ARBA00022679"/>
    </source>
</evidence>
<dbReference type="GO" id="GO:0042575">
    <property type="term" value="C:DNA polymerase complex"/>
    <property type="evidence" value="ECO:0007669"/>
    <property type="project" value="UniProtKB-ARBA"/>
</dbReference>